<feature type="domain" description="Response regulatory" evidence="6">
    <location>
        <begin position="13"/>
        <end position="129"/>
    </location>
</feature>
<dbReference type="InterPro" id="IPR003661">
    <property type="entry name" value="HisK_dim/P_dom"/>
</dbReference>
<dbReference type="RefSeq" id="WP_216802010.1">
    <property type="nucleotide sequence ID" value="NZ_CP076723.1"/>
</dbReference>
<evidence type="ECO:0000256" key="1">
    <source>
        <dbReference type="ARBA" id="ARBA00000085"/>
    </source>
</evidence>
<dbReference type="SMART" id="SM00448">
    <property type="entry name" value="REC"/>
    <property type="match status" value="1"/>
</dbReference>
<feature type="modified residue" description="4-aspartylphosphate" evidence="4">
    <location>
        <position position="62"/>
    </location>
</feature>
<sequence length="452" mass="50589">METTHTAAARQHRILIVDDSPTQAKLLELMLAEQGYGVSSARNGNEALEIIRSASPDLVISDILMPQMDGFELCRRVRQLPQGEQMPIILLTHLNDPADVLHSLEVGADYFVSKPYSQKLLLSRIRSVLEGERLCRQGEADGEVSVRYRGRQYQVQADCAHTLELLLATYEMAAEKNQELLGAQALLSNLNRELEKRVLERTAALTQETAERLQALEELRKKDEVLMQQSRQAAMGEMIGNIAHQWRQPLNAVGLLVQDLTLSYEYGNFSREYLESSTGKIMQMVRHMSQTIDDFRNFFTPDKEKIEFHLEKVLRRTLALIDGSLNDKGITIELEVGEVPTVVGHPNEFSQVLLNIMNNAMDAFAEAKVRAPRLKVTLSSEDDRAVVTIADNAGGIPDEIIGRIFEPYFTTKEQGKGTGIGLFMAKNIVEKSMNGSLTVCNTGEGAEFRIEV</sequence>
<comment type="catalytic activity">
    <reaction evidence="1">
        <text>ATP + protein L-histidine = ADP + protein N-phospho-L-histidine.</text>
        <dbReference type="EC" id="2.7.13.3"/>
    </reaction>
</comment>
<dbReference type="PANTHER" id="PTHR43547:SF2">
    <property type="entry name" value="HYBRID SIGNAL TRANSDUCTION HISTIDINE KINASE C"/>
    <property type="match status" value="1"/>
</dbReference>
<dbReference type="Proteomes" id="UP000683557">
    <property type="component" value="Chromosome"/>
</dbReference>
<dbReference type="CDD" id="cd00082">
    <property type="entry name" value="HisKA"/>
    <property type="match status" value="1"/>
</dbReference>
<dbReference type="PANTHER" id="PTHR43547">
    <property type="entry name" value="TWO-COMPONENT HISTIDINE KINASE"/>
    <property type="match status" value="1"/>
</dbReference>
<reference evidence="7 8" key="1">
    <citation type="submission" date="2021-06" db="EMBL/GenBank/DDBJ databases">
        <title>Gemonas diversity in paddy soil.</title>
        <authorList>
            <person name="Liu G."/>
        </authorList>
    </citation>
    <scope>NUCLEOTIDE SEQUENCE [LARGE SCALE GENOMIC DNA]</scope>
    <source>
        <strain evidence="7 8">RG10</strain>
    </source>
</reference>
<dbReference type="SMART" id="SM00387">
    <property type="entry name" value="HATPase_c"/>
    <property type="match status" value="1"/>
</dbReference>
<name>A0ABX8JBD7_9BACT</name>
<evidence type="ECO:0000259" key="6">
    <source>
        <dbReference type="PROSITE" id="PS50110"/>
    </source>
</evidence>
<accession>A0ABX8JBD7</accession>
<dbReference type="EMBL" id="CP076723">
    <property type="protein sequence ID" value="QWV95316.1"/>
    <property type="molecule type" value="Genomic_DNA"/>
</dbReference>
<dbReference type="PROSITE" id="PS50110">
    <property type="entry name" value="RESPONSE_REGULATORY"/>
    <property type="match status" value="1"/>
</dbReference>
<proteinExistence type="predicted"/>
<evidence type="ECO:0000256" key="4">
    <source>
        <dbReference type="PROSITE-ProRule" id="PRU00169"/>
    </source>
</evidence>
<protein>
    <recommendedName>
        <fullName evidence="2">histidine kinase</fullName>
        <ecNumber evidence="2">2.7.13.3</ecNumber>
    </recommendedName>
</protein>
<dbReference type="PROSITE" id="PS50109">
    <property type="entry name" value="HIS_KIN"/>
    <property type="match status" value="1"/>
</dbReference>
<evidence type="ECO:0000256" key="3">
    <source>
        <dbReference type="ARBA" id="ARBA00022553"/>
    </source>
</evidence>
<dbReference type="InterPro" id="IPR003594">
    <property type="entry name" value="HATPase_dom"/>
</dbReference>
<evidence type="ECO:0000313" key="7">
    <source>
        <dbReference type="EMBL" id="QWV95316.1"/>
    </source>
</evidence>
<feature type="domain" description="Histidine kinase" evidence="5">
    <location>
        <begin position="241"/>
        <end position="452"/>
    </location>
</feature>
<evidence type="ECO:0000313" key="8">
    <source>
        <dbReference type="Proteomes" id="UP000683557"/>
    </source>
</evidence>
<dbReference type="Pfam" id="PF02518">
    <property type="entry name" value="HATPase_c"/>
    <property type="match status" value="1"/>
</dbReference>
<keyword evidence="3 4" id="KW-0597">Phosphoprotein</keyword>
<dbReference type="Pfam" id="PF00072">
    <property type="entry name" value="Response_reg"/>
    <property type="match status" value="1"/>
</dbReference>
<dbReference type="InterPro" id="IPR001789">
    <property type="entry name" value="Sig_transdc_resp-reg_receiver"/>
</dbReference>
<evidence type="ECO:0000259" key="5">
    <source>
        <dbReference type="PROSITE" id="PS50109"/>
    </source>
</evidence>
<dbReference type="EC" id="2.7.13.3" evidence="2"/>
<keyword evidence="8" id="KW-1185">Reference proteome</keyword>
<gene>
    <name evidence="7" type="ORF">KP004_09135</name>
</gene>
<evidence type="ECO:0000256" key="2">
    <source>
        <dbReference type="ARBA" id="ARBA00012438"/>
    </source>
</evidence>
<dbReference type="InterPro" id="IPR005467">
    <property type="entry name" value="His_kinase_dom"/>
</dbReference>
<organism evidence="7 8">
    <name type="scientific">Geomonas oryzisoli</name>
    <dbReference type="NCBI Taxonomy" id="2847992"/>
    <lineage>
        <taxon>Bacteria</taxon>
        <taxon>Pseudomonadati</taxon>
        <taxon>Thermodesulfobacteriota</taxon>
        <taxon>Desulfuromonadia</taxon>
        <taxon>Geobacterales</taxon>
        <taxon>Geobacteraceae</taxon>
        <taxon>Geomonas</taxon>
    </lineage>
</organism>